<evidence type="ECO:0000313" key="4">
    <source>
        <dbReference type="EnsemblFungi" id="EJT69323"/>
    </source>
</evidence>
<name>J3PHG2_GAET3</name>
<reference evidence="5" key="1">
    <citation type="submission" date="2010-07" db="EMBL/GenBank/DDBJ databases">
        <title>The genome sequence of Gaeumannomyces graminis var. tritici strain R3-111a-1.</title>
        <authorList>
            <consortium name="The Broad Institute Genome Sequencing Platform"/>
            <person name="Ma L.-J."/>
            <person name="Dead R."/>
            <person name="Young S."/>
            <person name="Zeng Q."/>
            <person name="Koehrsen M."/>
            <person name="Alvarado L."/>
            <person name="Berlin A."/>
            <person name="Chapman S.B."/>
            <person name="Chen Z."/>
            <person name="Freedman E."/>
            <person name="Gellesch M."/>
            <person name="Goldberg J."/>
            <person name="Griggs A."/>
            <person name="Gujja S."/>
            <person name="Heilman E.R."/>
            <person name="Heiman D."/>
            <person name="Hepburn T."/>
            <person name="Howarth C."/>
            <person name="Jen D."/>
            <person name="Larson L."/>
            <person name="Mehta T."/>
            <person name="Neiman D."/>
            <person name="Pearson M."/>
            <person name="Roberts A."/>
            <person name="Saif S."/>
            <person name="Shea T."/>
            <person name="Shenoy N."/>
            <person name="Sisk P."/>
            <person name="Stolte C."/>
            <person name="Sykes S."/>
            <person name="Walk T."/>
            <person name="White J."/>
            <person name="Yandava C."/>
            <person name="Haas B."/>
            <person name="Nusbaum C."/>
            <person name="Birren B."/>
        </authorList>
    </citation>
    <scope>NUCLEOTIDE SEQUENCE [LARGE SCALE GENOMIC DNA]</scope>
    <source>
        <strain evidence="5">R3-111a-1</strain>
    </source>
</reference>
<accession>J3PHG2</accession>
<dbReference type="InterPro" id="IPR000408">
    <property type="entry name" value="Reg_chr_condens"/>
</dbReference>
<dbReference type="eggNOG" id="KOG1426">
    <property type="taxonomic scope" value="Eukaryota"/>
</dbReference>
<evidence type="ECO:0000313" key="3">
    <source>
        <dbReference type="EMBL" id="EJT69323.1"/>
    </source>
</evidence>
<evidence type="ECO:0000256" key="2">
    <source>
        <dbReference type="SAM" id="MobiDB-lite"/>
    </source>
</evidence>
<dbReference type="OrthoDB" id="5370059at2759"/>
<dbReference type="RefSeq" id="XP_009229108.1">
    <property type="nucleotide sequence ID" value="XM_009230844.1"/>
</dbReference>
<dbReference type="VEuPathDB" id="FungiDB:GGTG_12942"/>
<feature type="repeat" description="RCC1" evidence="1">
    <location>
        <begin position="129"/>
        <end position="182"/>
    </location>
</feature>
<dbReference type="Gene3D" id="2.130.10.30">
    <property type="entry name" value="Regulator of chromosome condensation 1/beta-lactamase-inhibitor protein II"/>
    <property type="match status" value="1"/>
</dbReference>
<dbReference type="PROSITE" id="PS50012">
    <property type="entry name" value="RCC1_3"/>
    <property type="match status" value="3"/>
</dbReference>
<dbReference type="PANTHER" id="PTHR45982">
    <property type="entry name" value="REGULATOR OF CHROMOSOME CONDENSATION"/>
    <property type="match status" value="1"/>
</dbReference>
<keyword evidence="5" id="KW-1185">Reference proteome</keyword>
<dbReference type="AlphaFoldDB" id="J3PHG2"/>
<dbReference type="GeneID" id="20353400"/>
<feature type="region of interest" description="Disordered" evidence="2">
    <location>
        <begin position="1"/>
        <end position="21"/>
    </location>
</feature>
<gene>
    <name evidence="4" type="primary">20353400</name>
    <name evidence="3" type="ORF">GGTG_12942</name>
</gene>
<reference evidence="4" key="5">
    <citation type="submission" date="2018-04" db="UniProtKB">
        <authorList>
            <consortium name="EnsemblFungi"/>
        </authorList>
    </citation>
    <scope>IDENTIFICATION</scope>
    <source>
        <strain evidence="4">R3-111a-1</strain>
    </source>
</reference>
<dbReference type="SUPFAM" id="SSF50985">
    <property type="entry name" value="RCC1/BLIP-II"/>
    <property type="match status" value="1"/>
</dbReference>
<dbReference type="EMBL" id="GL385404">
    <property type="protein sequence ID" value="EJT69323.1"/>
    <property type="molecule type" value="Genomic_DNA"/>
</dbReference>
<evidence type="ECO:0008006" key="6">
    <source>
        <dbReference type="Google" id="ProtNLM"/>
    </source>
</evidence>
<feature type="repeat" description="RCC1" evidence="1">
    <location>
        <begin position="71"/>
        <end position="128"/>
    </location>
</feature>
<dbReference type="EnsemblFungi" id="EJT69323">
    <property type="protein sequence ID" value="EJT69323"/>
    <property type="gene ID" value="GGTG_12942"/>
</dbReference>
<protein>
    <recommendedName>
        <fullName evidence="6">Regulator of chromosome condensation</fullName>
    </recommendedName>
</protein>
<reference evidence="4" key="4">
    <citation type="journal article" date="2015" name="G3 (Bethesda)">
        <title>Genome sequences of three phytopathogenic species of the Magnaporthaceae family of fungi.</title>
        <authorList>
            <person name="Okagaki L.H."/>
            <person name="Nunes C.C."/>
            <person name="Sailsbery J."/>
            <person name="Clay B."/>
            <person name="Brown D."/>
            <person name="John T."/>
            <person name="Oh Y."/>
            <person name="Young N."/>
            <person name="Fitzgerald M."/>
            <person name="Haas B.J."/>
            <person name="Zeng Q."/>
            <person name="Young S."/>
            <person name="Adiconis X."/>
            <person name="Fan L."/>
            <person name="Levin J.Z."/>
            <person name="Mitchell T.K."/>
            <person name="Okubara P.A."/>
            <person name="Farman M.L."/>
            <person name="Kohn L.M."/>
            <person name="Birren B."/>
            <person name="Ma L.-J."/>
            <person name="Dean R.A."/>
        </authorList>
    </citation>
    <scope>NUCLEOTIDE SEQUENCE</scope>
    <source>
        <strain evidence="4">R3-111a-1</strain>
    </source>
</reference>
<dbReference type="Proteomes" id="UP000006039">
    <property type="component" value="Unassembled WGS sequence"/>
</dbReference>
<dbReference type="Pfam" id="PF00415">
    <property type="entry name" value="RCC1"/>
    <property type="match status" value="2"/>
</dbReference>
<evidence type="ECO:0000313" key="5">
    <source>
        <dbReference type="Proteomes" id="UP000006039"/>
    </source>
</evidence>
<reference evidence="3" key="2">
    <citation type="submission" date="2010-07" db="EMBL/GenBank/DDBJ databases">
        <authorList>
            <consortium name="The Broad Institute Genome Sequencing Platform"/>
            <consortium name="Broad Institute Genome Sequencing Center for Infectious Disease"/>
            <person name="Ma L.-J."/>
            <person name="Dead R."/>
            <person name="Young S."/>
            <person name="Zeng Q."/>
            <person name="Koehrsen M."/>
            <person name="Alvarado L."/>
            <person name="Berlin A."/>
            <person name="Chapman S.B."/>
            <person name="Chen Z."/>
            <person name="Freedman E."/>
            <person name="Gellesch M."/>
            <person name="Goldberg J."/>
            <person name="Griggs A."/>
            <person name="Gujja S."/>
            <person name="Heilman E.R."/>
            <person name="Heiman D."/>
            <person name="Hepburn T."/>
            <person name="Howarth C."/>
            <person name="Jen D."/>
            <person name="Larson L."/>
            <person name="Mehta T."/>
            <person name="Neiman D."/>
            <person name="Pearson M."/>
            <person name="Roberts A."/>
            <person name="Saif S."/>
            <person name="Shea T."/>
            <person name="Shenoy N."/>
            <person name="Sisk P."/>
            <person name="Stolte C."/>
            <person name="Sykes S."/>
            <person name="Walk T."/>
            <person name="White J."/>
            <person name="Yandava C."/>
            <person name="Haas B."/>
            <person name="Nusbaum C."/>
            <person name="Birren B."/>
        </authorList>
    </citation>
    <scope>NUCLEOTIDE SEQUENCE</scope>
    <source>
        <strain evidence="3">R3-111a-1</strain>
    </source>
</reference>
<dbReference type="GO" id="GO:0005737">
    <property type="term" value="C:cytoplasm"/>
    <property type="evidence" value="ECO:0007669"/>
    <property type="project" value="TreeGrafter"/>
</dbReference>
<organism evidence="3">
    <name type="scientific">Gaeumannomyces tritici (strain R3-111a-1)</name>
    <name type="common">Wheat and barley take-all root rot fungus</name>
    <name type="synonym">Gaeumannomyces graminis var. tritici</name>
    <dbReference type="NCBI Taxonomy" id="644352"/>
    <lineage>
        <taxon>Eukaryota</taxon>
        <taxon>Fungi</taxon>
        <taxon>Dikarya</taxon>
        <taxon>Ascomycota</taxon>
        <taxon>Pezizomycotina</taxon>
        <taxon>Sordariomycetes</taxon>
        <taxon>Sordariomycetidae</taxon>
        <taxon>Magnaporthales</taxon>
        <taxon>Magnaporthaceae</taxon>
        <taxon>Gaeumannomyces</taxon>
    </lineage>
</organism>
<proteinExistence type="predicted"/>
<dbReference type="InterPro" id="IPR051553">
    <property type="entry name" value="Ran_GTPase-activating"/>
</dbReference>
<dbReference type="HOGENOM" id="CLU_046009_2_0_1"/>
<evidence type="ECO:0000256" key="1">
    <source>
        <dbReference type="PROSITE-ProRule" id="PRU00235"/>
    </source>
</evidence>
<dbReference type="InterPro" id="IPR009091">
    <property type="entry name" value="RCC1/BLIP-II"/>
</dbReference>
<dbReference type="STRING" id="644352.J3PHG2"/>
<reference evidence="3" key="3">
    <citation type="submission" date="2010-09" db="EMBL/GenBank/DDBJ databases">
        <title>Annotation of Gaeumannomyces graminis var. tritici R3-111a-1.</title>
        <authorList>
            <consortium name="The Broad Institute Genome Sequencing Platform"/>
            <person name="Ma L.-J."/>
            <person name="Dead R."/>
            <person name="Young S.K."/>
            <person name="Zeng Q."/>
            <person name="Gargeya S."/>
            <person name="Fitzgerald M."/>
            <person name="Haas B."/>
            <person name="Abouelleil A."/>
            <person name="Alvarado L."/>
            <person name="Arachchi H.M."/>
            <person name="Berlin A."/>
            <person name="Brown A."/>
            <person name="Chapman S.B."/>
            <person name="Chen Z."/>
            <person name="Dunbar C."/>
            <person name="Freedman E."/>
            <person name="Gearin G."/>
            <person name="Gellesch M."/>
            <person name="Goldberg J."/>
            <person name="Griggs A."/>
            <person name="Gujja S."/>
            <person name="Heiman D."/>
            <person name="Howarth C."/>
            <person name="Larson L."/>
            <person name="Lui A."/>
            <person name="MacDonald P.J.P."/>
            <person name="Mehta T."/>
            <person name="Montmayeur A."/>
            <person name="Murphy C."/>
            <person name="Neiman D."/>
            <person name="Pearson M."/>
            <person name="Priest M."/>
            <person name="Roberts A."/>
            <person name="Saif S."/>
            <person name="Shea T."/>
            <person name="Shenoy N."/>
            <person name="Sisk P."/>
            <person name="Stolte C."/>
            <person name="Sykes S."/>
            <person name="Yandava C."/>
            <person name="Wortman J."/>
            <person name="Nusbaum C."/>
            <person name="Birren B."/>
        </authorList>
    </citation>
    <scope>NUCLEOTIDE SEQUENCE</scope>
    <source>
        <strain evidence="3">R3-111a-1</strain>
    </source>
</reference>
<feature type="repeat" description="RCC1" evidence="1">
    <location>
        <begin position="183"/>
        <end position="240"/>
    </location>
</feature>
<sequence length="241" mass="25644">MVETSSGTRAAGEVPEEDAALRRQHGSYAQAANGSVVAKYTPTETRTHRFPKDVIQLVAYDVGFAALLATGNVWTWGDDRYPGCLARPVTNSQCSQTPGLVTDLEDLPTGKIKRIAAGGYLLAALTTGGDLYCWGGHPGRKAIIGDSSEDMLSGPVPVVVDEDADVTDVAVGESHLIVLTDRADVFVIGENSNGQLGLGKDRSVSARSWTRVELPQPLPQVREIVGVAAGPRCSFIKRRSK</sequence>
<dbReference type="PANTHER" id="PTHR45982:SF1">
    <property type="entry name" value="REGULATOR OF CHROMOSOME CONDENSATION"/>
    <property type="match status" value="1"/>
</dbReference>
<dbReference type="GO" id="GO:0005085">
    <property type="term" value="F:guanyl-nucleotide exchange factor activity"/>
    <property type="evidence" value="ECO:0007669"/>
    <property type="project" value="TreeGrafter"/>
</dbReference>